<reference evidence="2 3" key="1">
    <citation type="submission" date="2016-03" db="EMBL/GenBank/DDBJ databases">
        <authorList>
            <person name="Ploux O."/>
        </authorList>
    </citation>
    <scope>NUCLEOTIDE SEQUENCE [LARGE SCALE GENOMIC DNA]</scope>
    <source>
        <strain evidence="2 3">UAMH 11012</strain>
    </source>
</reference>
<sequence length="655" mass="71559">MARVTRSKKIEIAEDNTALAIQTPLPDTPAKQAEALVEIHNPMGTNKMSLDDDNSIASEVKGLKAAYKAAIGVAKRGKKNKAKSKGKQTSQSDDVLLGTVVEQADHAGDSPVPESTRLLLQSREEPEAAPEMQQIEQPIPPARMTRRQLANAQSAEEALANQKAGEADEDTQNEREGLSVQTEAASNPQGFAHEQAATGGHSTPNTSRSPVKTLAEVERVYGREDSPTPADDADEYSFVQQVTARSPAKPVSRIEDSVEALDQLEEALDALDQAALAERMVSPEKKRQPRLVPLDDKAIAEKTTQDRNNAKGQITKSGAATMRVKSTVLRPSVLKKATSMTFKPSPTELSRSSSVQLKTQPKPKAPVKRPLSLLPPKETAKSTKPPTRPTFELPGEAIARKLKEQKEARLAQRESSEDSIYTGRTVSGSLPKIKSTKPPTKPTFELPGEAVSRKKREAHEARLKAQEEEERKRREFKARPIRNSIVPDFVPRETVASRARQSKIGIENMGSDEISVSKRGSNVGAHRPSILEISRANTSAPRAKAAAPVRKPSPTTHGPSMSGRHLQRTVSTSDVKIQRQRAKDIYNRDAKLADDMEREKRDREAAAKRAREEAAERGRQASREWAEKQMARKLAEGDKGMSAGYGPGGQIGLRS</sequence>
<feature type="compositionally biased region" description="Polar residues" evidence="1">
    <location>
        <begin position="338"/>
        <end position="359"/>
    </location>
</feature>
<dbReference type="EMBL" id="FJOG01000003">
    <property type="protein sequence ID" value="CZR53045.1"/>
    <property type="molecule type" value="Genomic_DNA"/>
</dbReference>
<evidence type="ECO:0000256" key="1">
    <source>
        <dbReference type="SAM" id="MobiDB-lite"/>
    </source>
</evidence>
<evidence type="ECO:0000313" key="3">
    <source>
        <dbReference type="Proteomes" id="UP000184330"/>
    </source>
</evidence>
<dbReference type="AlphaFoldDB" id="A0A1L7WJU5"/>
<dbReference type="Proteomes" id="UP000184330">
    <property type="component" value="Unassembled WGS sequence"/>
</dbReference>
<feature type="compositionally biased region" description="Basic and acidic residues" evidence="1">
    <location>
        <begin position="581"/>
        <end position="639"/>
    </location>
</feature>
<feature type="region of interest" description="Disordered" evidence="1">
    <location>
        <begin position="279"/>
        <end position="476"/>
    </location>
</feature>
<dbReference type="OrthoDB" id="3946796at2759"/>
<proteinExistence type="predicted"/>
<feature type="region of interest" description="Disordered" evidence="1">
    <location>
        <begin position="494"/>
        <end position="655"/>
    </location>
</feature>
<evidence type="ECO:0008006" key="4">
    <source>
        <dbReference type="Google" id="ProtNLM"/>
    </source>
</evidence>
<organism evidence="2 3">
    <name type="scientific">Phialocephala subalpina</name>
    <dbReference type="NCBI Taxonomy" id="576137"/>
    <lineage>
        <taxon>Eukaryota</taxon>
        <taxon>Fungi</taxon>
        <taxon>Dikarya</taxon>
        <taxon>Ascomycota</taxon>
        <taxon>Pezizomycotina</taxon>
        <taxon>Leotiomycetes</taxon>
        <taxon>Helotiales</taxon>
        <taxon>Mollisiaceae</taxon>
        <taxon>Phialocephala</taxon>
        <taxon>Phialocephala fortinii species complex</taxon>
    </lineage>
</organism>
<feature type="compositionally biased region" description="Basic and acidic residues" evidence="1">
    <location>
        <begin position="293"/>
        <end position="309"/>
    </location>
</feature>
<feature type="compositionally biased region" description="Gly residues" evidence="1">
    <location>
        <begin position="643"/>
        <end position="655"/>
    </location>
</feature>
<feature type="compositionally biased region" description="Polar residues" evidence="1">
    <location>
        <begin position="200"/>
        <end position="210"/>
    </location>
</feature>
<feature type="compositionally biased region" description="Basic and acidic residues" evidence="1">
    <location>
        <begin position="398"/>
        <end position="416"/>
    </location>
</feature>
<feature type="compositionally biased region" description="Polar residues" evidence="1">
    <location>
        <begin position="179"/>
        <end position="189"/>
    </location>
</feature>
<evidence type="ECO:0000313" key="2">
    <source>
        <dbReference type="EMBL" id="CZR53045.1"/>
    </source>
</evidence>
<feature type="region of interest" description="Disordered" evidence="1">
    <location>
        <begin position="74"/>
        <end position="236"/>
    </location>
</feature>
<gene>
    <name evidence="2" type="ORF">PAC_02923</name>
</gene>
<feature type="compositionally biased region" description="Low complexity" evidence="1">
    <location>
        <begin position="539"/>
        <end position="554"/>
    </location>
</feature>
<keyword evidence="3" id="KW-1185">Reference proteome</keyword>
<feature type="compositionally biased region" description="Basic and acidic residues" evidence="1">
    <location>
        <begin position="457"/>
        <end position="473"/>
    </location>
</feature>
<feature type="compositionally biased region" description="Basic and acidic residues" evidence="1">
    <location>
        <begin position="215"/>
        <end position="226"/>
    </location>
</feature>
<name>A0A1L7WJU5_9HELO</name>
<feature type="compositionally biased region" description="Basic residues" evidence="1">
    <location>
        <begin position="75"/>
        <end position="86"/>
    </location>
</feature>
<accession>A0A1L7WJU5</accession>
<dbReference type="STRING" id="576137.A0A1L7WJU5"/>
<feature type="compositionally biased region" description="Polar residues" evidence="1">
    <location>
        <begin position="418"/>
        <end position="428"/>
    </location>
</feature>
<protein>
    <recommendedName>
        <fullName evidence="4">Carboxylesterase family protein</fullName>
    </recommendedName>
</protein>